<gene>
    <name evidence="1" type="ORF">PSON_ATCC_30995.1.T0190405</name>
</gene>
<proteinExistence type="predicted"/>
<sequence>MMFGVEFRMSCQRQMLKHIPLEFQTRMIQQCFMSTQSNKYKISDIICIRYHNKIGPATTLIKLPQIYSKG</sequence>
<reference evidence="1" key="1">
    <citation type="submission" date="2021-01" db="EMBL/GenBank/DDBJ databases">
        <authorList>
            <consortium name="Genoscope - CEA"/>
            <person name="William W."/>
        </authorList>
    </citation>
    <scope>NUCLEOTIDE SEQUENCE</scope>
</reference>
<evidence type="ECO:0000313" key="1">
    <source>
        <dbReference type="EMBL" id="CAD8064953.1"/>
    </source>
</evidence>
<dbReference type="Proteomes" id="UP000692954">
    <property type="component" value="Unassembled WGS sequence"/>
</dbReference>
<evidence type="ECO:0000313" key="2">
    <source>
        <dbReference type="Proteomes" id="UP000692954"/>
    </source>
</evidence>
<comment type="caution">
    <text evidence="1">The sequence shown here is derived from an EMBL/GenBank/DDBJ whole genome shotgun (WGS) entry which is preliminary data.</text>
</comment>
<protein>
    <submittedName>
        <fullName evidence="1">Uncharacterized protein</fullName>
    </submittedName>
</protein>
<dbReference type="EMBL" id="CAJJDN010000019">
    <property type="protein sequence ID" value="CAD8064953.1"/>
    <property type="molecule type" value="Genomic_DNA"/>
</dbReference>
<dbReference type="AlphaFoldDB" id="A0A8S1LHF6"/>
<accession>A0A8S1LHF6</accession>
<organism evidence="1 2">
    <name type="scientific">Paramecium sonneborni</name>
    <dbReference type="NCBI Taxonomy" id="65129"/>
    <lineage>
        <taxon>Eukaryota</taxon>
        <taxon>Sar</taxon>
        <taxon>Alveolata</taxon>
        <taxon>Ciliophora</taxon>
        <taxon>Intramacronucleata</taxon>
        <taxon>Oligohymenophorea</taxon>
        <taxon>Peniculida</taxon>
        <taxon>Parameciidae</taxon>
        <taxon>Paramecium</taxon>
    </lineage>
</organism>
<name>A0A8S1LHF6_9CILI</name>
<keyword evidence="2" id="KW-1185">Reference proteome</keyword>